<dbReference type="PANTHER" id="PTHR10000:SF8">
    <property type="entry name" value="HAD SUPERFAMILY HYDROLASE-LIKE, TYPE 3"/>
    <property type="match status" value="1"/>
</dbReference>
<dbReference type="CDD" id="cd07516">
    <property type="entry name" value="HAD_Pase"/>
    <property type="match status" value="1"/>
</dbReference>
<dbReference type="NCBIfam" id="TIGR01484">
    <property type="entry name" value="HAD-SF-IIB"/>
    <property type="match status" value="1"/>
</dbReference>
<dbReference type="Pfam" id="PF08282">
    <property type="entry name" value="Hydrolase_3"/>
    <property type="match status" value="1"/>
</dbReference>
<dbReference type="EMBL" id="LXLX01000045">
    <property type="protein sequence ID" value="OFD89803.1"/>
    <property type="molecule type" value="Genomic_DNA"/>
</dbReference>
<dbReference type="GO" id="GO:0000287">
    <property type="term" value="F:magnesium ion binding"/>
    <property type="evidence" value="ECO:0007669"/>
    <property type="project" value="TreeGrafter"/>
</dbReference>
<dbReference type="InterPro" id="IPR036412">
    <property type="entry name" value="HAD-like_sf"/>
</dbReference>
<keyword evidence="1" id="KW-0378">Hydrolase</keyword>
<proteinExistence type="predicted"/>
<dbReference type="RefSeq" id="WP_070157336.1">
    <property type="nucleotide sequence ID" value="NZ_LXLX01000045.1"/>
</dbReference>
<dbReference type="PATRIC" id="fig|86662.28.peg.3634"/>
<dbReference type="NCBIfam" id="TIGR00099">
    <property type="entry name" value="Cof-subfamily"/>
    <property type="match status" value="1"/>
</dbReference>
<accession>A0A1E8BK98</accession>
<name>A0A1E8BK98_BACMY</name>
<dbReference type="Gene3D" id="3.40.50.1000">
    <property type="entry name" value="HAD superfamily/HAD-like"/>
    <property type="match status" value="1"/>
</dbReference>
<dbReference type="InterPro" id="IPR023214">
    <property type="entry name" value="HAD_sf"/>
</dbReference>
<protein>
    <submittedName>
        <fullName evidence="1">Haloacid dehalogenase-like hydrolase</fullName>
    </submittedName>
</protein>
<evidence type="ECO:0000313" key="1">
    <source>
        <dbReference type="EMBL" id="OFD89803.1"/>
    </source>
</evidence>
<dbReference type="SFLD" id="SFLDG01140">
    <property type="entry name" value="C2.B:_Phosphomannomutase_and_P"/>
    <property type="match status" value="1"/>
</dbReference>
<dbReference type="SFLD" id="SFLDS00003">
    <property type="entry name" value="Haloacid_Dehalogenase"/>
    <property type="match status" value="1"/>
</dbReference>
<reference evidence="1 2" key="1">
    <citation type="submission" date="2016-05" db="EMBL/GenBank/DDBJ databases">
        <title>Bacillus thuringiensis and Bacillus weihenstephanensis as novel biocontrol agents of wilt causing Verticillium species.</title>
        <authorList>
            <person name="Hollensteiner J."/>
            <person name="Wemheuer F."/>
            <person name="Harting R."/>
            <person name="Kolarzyk A."/>
            <person name="Diaz-Valerio S."/>
            <person name="Poehlein A."/>
            <person name="Brzuszkiewicz E."/>
            <person name="Nesemann K."/>
            <person name="Braus-Stromeyer S."/>
            <person name="Braus G."/>
            <person name="Daniel R."/>
            <person name="Liesegang H."/>
        </authorList>
    </citation>
    <scope>NUCLEOTIDE SEQUENCE [LARGE SCALE GENOMIC DNA]</scope>
    <source>
        <strain evidence="1 2">GOE11</strain>
    </source>
</reference>
<organism evidence="1 2">
    <name type="scientific">Bacillus mycoides</name>
    <dbReference type="NCBI Taxonomy" id="1405"/>
    <lineage>
        <taxon>Bacteria</taxon>
        <taxon>Bacillati</taxon>
        <taxon>Bacillota</taxon>
        <taxon>Bacilli</taxon>
        <taxon>Bacillales</taxon>
        <taxon>Bacillaceae</taxon>
        <taxon>Bacillus</taxon>
        <taxon>Bacillus cereus group</taxon>
    </lineage>
</organism>
<sequence>MELESEIKAIVLDLDGTLLNSQKKVSERNRKAILECLKKGIKVIFATARAPRSVKVFLPHELQDIATMIYYNGALVVDNALGYRQHYPIESAITNEIIEFVITHQADACLSVESEDTWYSNKTLDYNKTMNAVVNPIVVPLNELKKVSASKLLISQYTHYEKLQKQFAHKVSTICTDAGTLTQIMAKGVSKERAVREICTQNNISMGNIMVFGDDWNDLELFYTCGFPIAMGNAIPELKDTAYFITDTNDEDGVAQVLEKLICTVNNS</sequence>
<gene>
    <name evidence="1" type="ORF">BWGOE11_35160</name>
</gene>
<dbReference type="AlphaFoldDB" id="A0A1E8BK98"/>
<dbReference type="InterPro" id="IPR006379">
    <property type="entry name" value="HAD-SF_hydro_IIB"/>
</dbReference>
<dbReference type="PANTHER" id="PTHR10000">
    <property type="entry name" value="PHOSPHOSERINE PHOSPHATASE"/>
    <property type="match status" value="1"/>
</dbReference>
<dbReference type="Proteomes" id="UP000175835">
    <property type="component" value="Unassembled WGS sequence"/>
</dbReference>
<dbReference type="InterPro" id="IPR000150">
    <property type="entry name" value="Cof"/>
</dbReference>
<dbReference type="SUPFAM" id="SSF56784">
    <property type="entry name" value="HAD-like"/>
    <property type="match status" value="1"/>
</dbReference>
<comment type="caution">
    <text evidence="1">The sequence shown here is derived from an EMBL/GenBank/DDBJ whole genome shotgun (WGS) entry which is preliminary data.</text>
</comment>
<dbReference type="GO" id="GO:0016791">
    <property type="term" value="F:phosphatase activity"/>
    <property type="evidence" value="ECO:0007669"/>
    <property type="project" value="TreeGrafter"/>
</dbReference>
<dbReference type="GO" id="GO:0005829">
    <property type="term" value="C:cytosol"/>
    <property type="evidence" value="ECO:0007669"/>
    <property type="project" value="TreeGrafter"/>
</dbReference>
<dbReference type="PROSITE" id="PS01228">
    <property type="entry name" value="COF_1"/>
    <property type="match status" value="1"/>
</dbReference>
<dbReference type="Gene3D" id="3.30.1240.10">
    <property type="match status" value="1"/>
</dbReference>
<evidence type="ECO:0000313" key="2">
    <source>
        <dbReference type="Proteomes" id="UP000175835"/>
    </source>
</evidence>